<dbReference type="OMA" id="LPPCEHC"/>
<evidence type="ECO:0000256" key="1">
    <source>
        <dbReference type="ARBA" id="ARBA00004514"/>
    </source>
</evidence>
<gene>
    <name evidence="6" type="primary">LOC114597929</name>
</gene>
<feature type="region of interest" description="Disordered" evidence="3">
    <location>
        <begin position="1"/>
        <end position="65"/>
    </location>
</feature>
<name>A0A670I3P1_PODMU</name>
<dbReference type="Pfam" id="PF00531">
    <property type="entry name" value="Death"/>
    <property type="match status" value="1"/>
</dbReference>
<sequence>MVICSLFSSESEVSALDDKDSSSSKDEESAQENNLGNDSSQSDSESSSESKSDTDEADLNEPNEDLKMKEELPLHCVESEVNTHRHCERCKIPQNQHEQVAPRKLSRGRFWLKLDDEGIYQCAITGLIFEVTKAAVIEYSLLSWTKYAAYLKDPWIVVGPIFDVKCKSPSVLTSIQFPHALCLNDHSSDVTFNVFHFKSNGPEFERSADHSTTHVKWRVSSLSPVGPVIEKYDPVCYHGVVILYKVVNDHPSLKFHVYVAGNNSSFIKDVSKTIQRSSNRFIKIEKPPCHKLLQVGKKYKLTSVPEADINPEEMEFVDDSTLAQKHFFEVYLEHPTELVLSLMDVESEETVWKAKLRECDWILHNQNNNKQKRSTNSTRRRKSSTSLSEDELCNKRLKAINASDGTKASAVLTDQQLMILAKKMGKNWKVIGIECLSLSIEDIQQIEAKEEDVNMYKCMMLRKWRDSEQNNGTARSLYDCLNGQASHDVLETLTGKYQHSLYFAYDVSDI</sequence>
<reference evidence="6" key="2">
    <citation type="submission" date="2025-08" db="UniProtKB">
        <authorList>
            <consortium name="Ensembl"/>
        </authorList>
    </citation>
    <scope>IDENTIFICATION</scope>
</reference>
<feature type="compositionally biased region" description="Polar residues" evidence="3">
    <location>
        <begin position="1"/>
        <end position="12"/>
    </location>
</feature>
<dbReference type="GO" id="GO:0006406">
    <property type="term" value="P:mRNA export from nucleus"/>
    <property type="evidence" value="ECO:0007669"/>
    <property type="project" value="TreeGrafter"/>
</dbReference>
<proteinExistence type="predicted"/>
<accession>A0A670I3P1</accession>
<evidence type="ECO:0000256" key="3">
    <source>
        <dbReference type="SAM" id="MobiDB-lite"/>
    </source>
</evidence>
<feature type="compositionally biased region" description="Low complexity" evidence="3">
    <location>
        <begin position="38"/>
        <end position="47"/>
    </location>
</feature>
<dbReference type="Pfam" id="PF23679">
    <property type="entry name" value="UPA-FIIND"/>
    <property type="match status" value="1"/>
</dbReference>
<protein>
    <submittedName>
        <fullName evidence="6">Uncharacterized LOC114597929</fullName>
    </submittedName>
</protein>
<dbReference type="InterPro" id="IPR000488">
    <property type="entry name" value="Death_dom"/>
</dbReference>
<feature type="domain" description="FIIND" evidence="5">
    <location>
        <begin position="91"/>
        <end position="370"/>
    </location>
</feature>
<dbReference type="PANTHER" id="PTHR13265:SF1">
    <property type="entry name" value="CASPASE RECRUITMENT DOMAIN-CONTAINING PROTEIN 8"/>
    <property type="match status" value="1"/>
</dbReference>
<dbReference type="CDD" id="cd01670">
    <property type="entry name" value="Death"/>
    <property type="match status" value="1"/>
</dbReference>
<reference evidence="6" key="3">
    <citation type="submission" date="2025-09" db="UniProtKB">
        <authorList>
            <consortium name="Ensembl"/>
        </authorList>
    </citation>
    <scope>IDENTIFICATION</scope>
</reference>
<dbReference type="Ensembl" id="ENSPMRT00000006455.1">
    <property type="protein sequence ID" value="ENSPMRP00000006070.1"/>
    <property type="gene ID" value="ENSPMRG00000004091.1"/>
</dbReference>
<evidence type="ECO:0000256" key="2">
    <source>
        <dbReference type="ARBA" id="ARBA00022490"/>
    </source>
</evidence>
<dbReference type="GO" id="GO:0007165">
    <property type="term" value="P:signal transduction"/>
    <property type="evidence" value="ECO:0007669"/>
    <property type="project" value="InterPro"/>
</dbReference>
<dbReference type="GO" id="GO:0000445">
    <property type="term" value="C:THO complex part of transcription export complex"/>
    <property type="evidence" value="ECO:0007669"/>
    <property type="project" value="TreeGrafter"/>
</dbReference>
<dbReference type="PANTHER" id="PTHR13265">
    <property type="entry name" value="THO COMPLEX SUBUNIT 1"/>
    <property type="match status" value="1"/>
</dbReference>
<dbReference type="PROSITE" id="PS50017">
    <property type="entry name" value="DEATH_DOMAIN"/>
    <property type="match status" value="1"/>
</dbReference>
<keyword evidence="2" id="KW-0963">Cytoplasm</keyword>
<evidence type="ECO:0000313" key="7">
    <source>
        <dbReference type="Proteomes" id="UP000472272"/>
    </source>
</evidence>
<feature type="region of interest" description="Disordered" evidence="3">
    <location>
        <begin position="369"/>
        <end position="389"/>
    </location>
</feature>
<dbReference type="PROSITE" id="PS51830">
    <property type="entry name" value="FIIND"/>
    <property type="match status" value="1"/>
</dbReference>
<keyword evidence="7" id="KW-1185">Reference proteome</keyword>
<dbReference type="GeneTree" id="ENSGT00650000094113"/>
<dbReference type="InterPro" id="IPR011029">
    <property type="entry name" value="DEATH-like_dom_sf"/>
</dbReference>
<feature type="domain" description="Death" evidence="4">
    <location>
        <begin position="436"/>
        <end position="497"/>
    </location>
</feature>
<dbReference type="GO" id="GO:0005829">
    <property type="term" value="C:cytosol"/>
    <property type="evidence" value="ECO:0007669"/>
    <property type="project" value="UniProtKB-SubCell"/>
</dbReference>
<feature type="compositionally biased region" description="Basic residues" evidence="3">
    <location>
        <begin position="370"/>
        <end position="383"/>
    </location>
</feature>
<dbReference type="SUPFAM" id="SSF47986">
    <property type="entry name" value="DEATH domain"/>
    <property type="match status" value="1"/>
</dbReference>
<feature type="compositionally biased region" description="Basic and acidic residues" evidence="3">
    <location>
        <begin position="16"/>
        <end position="28"/>
    </location>
</feature>
<evidence type="ECO:0000313" key="6">
    <source>
        <dbReference type="Ensembl" id="ENSPMRP00000006070.1"/>
    </source>
</evidence>
<dbReference type="InterPro" id="IPR025307">
    <property type="entry name" value="FIIND_dom"/>
</dbReference>
<dbReference type="FunFam" id="1.10.533.10:FF:000088">
    <property type="entry name" value="P53-induced death domain protein 1"/>
    <property type="match status" value="1"/>
</dbReference>
<dbReference type="Gene3D" id="1.10.533.10">
    <property type="entry name" value="Death Domain, Fas"/>
    <property type="match status" value="1"/>
</dbReference>
<reference evidence="6 7" key="1">
    <citation type="journal article" date="2019" name="Proc. Natl. Acad. Sci. U.S.A.">
        <title>Regulatory changes in pterin and carotenoid genes underlie balanced color polymorphisms in the wall lizard.</title>
        <authorList>
            <person name="Andrade P."/>
            <person name="Pinho C."/>
            <person name="Perez I de Lanuza G."/>
            <person name="Afonso S."/>
            <person name="Brejcha J."/>
            <person name="Rubin C.J."/>
            <person name="Wallerman O."/>
            <person name="Pereira P."/>
            <person name="Sabatino S.J."/>
            <person name="Bellati A."/>
            <person name="Pellitteri-Rosa D."/>
            <person name="Bosakova Z."/>
            <person name="Bunikis I."/>
            <person name="Carretero M.A."/>
            <person name="Feiner N."/>
            <person name="Marsik P."/>
            <person name="Pauperio F."/>
            <person name="Salvi D."/>
            <person name="Soler L."/>
            <person name="While G.M."/>
            <person name="Uller T."/>
            <person name="Font E."/>
            <person name="Andersson L."/>
            <person name="Carneiro M."/>
        </authorList>
    </citation>
    <scope>NUCLEOTIDE SEQUENCE</scope>
</reference>
<evidence type="ECO:0000259" key="4">
    <source>
        <dbReference type="PROSITE" id="PS50017"/>
    </source>
</evidence>
<dbReference type="InterPro" id="IPR021861">
    <property type="entry name" value="THO_THOC1"/>
</dbReference>
<dbReference type="AlphaFoldDB" id="A0A670I3P1"/>
<comment type="subcellular location">
    <subcellularLocation>
        <location evidence="1">Cytoplasm</location>
        <location evidence="1">Cytosol</location>
    </subcellularLocation>
</comment>
<dbReference type="Proteomes" id="UP000472272">
    <property type="component" value="Chromosome 5"/>
</dbReference>
<organism evidence="6 7">
    <name type="scientific">Podarcis muralis</name>
    <name type="common">Wall lizard</name>
    <name type="synonym">Lacerta muralis</name>
    <dbReference type="NCBI Taxonomy" id="64176"/>
    <lineage>
        <taxon>Eukaryota</taxon>
        <taxon>Metazoa</taxon>
        <taxon>Chordata</taxon>
        <taxon>Craniata</taxon>
        <taxon>Vertebrata</taxon>
        <taxon>Euteleostomi</taxon>
        <taxon>Lepidosauria</taxon>
        <taxon>Squamata</taxon>
        <taxon>Bifurcata</taxon>
        <taxon>Unidentata</taxon>
        <taxon>Episquamata</taxon>
        <taxon>Laterata</taxon>
        <taxon>Lacertibaenia</taxon>
        <taxon>Lacertidae</taxon>
        <taxon>Podarcis</taxon>
    </lineage>
</organism>
<dbReference type="Pfam" id="PF13553">
    <property type="entry name" value="FIIND"/>
    <property type="match status" value="1"/>
</dbReference>
<evidence type="ECO:0000259" key="5">
    <source>
        <dbReference type="PROSITE" id="PS51830"/>
    </source>
</evidence>